<evidence type="ECO:0000256" key="1">
    <source>
        <dbReference type="ARBA" id="ARBA00005104"/>
    </source>
</evidence>
<gene>
    <name evidence="5" type="ORF">GCM10025866_17390</name>
</gene>
<feature type="domain" description="Bacterial bifunctional deaminase-reductase C-terminal" evidence="4">
    <location>
        <begin position="2"/>
        <end position="179"/>
    </location>
</feature>
<comment type="pathway">
    <text evidence="1">Cofactor biosynthesis; riboflavin biosynthesis.</text>
</comment>
<organism evidence="5 6">
    <name type="scientific">Naasia aerilata</name>
    <dbReference type="NCBI Taxonomy" id="1162966"/>
    <lineage>
        <taxon>Bacteria</taxon>
        <taxon>Bacillati</taxon>
        <taxon>Actinomycetota</taxon>
        <taxon>Actinomycetes</taxon>
        <taxon>Micrococcales</taxon>
        <taxon>Microbacteriaceae</taxon>
        <taxon>Naasia</taxon>
    </lineage>
</organism>
<evidence type="ECO:0000313" key="5">
    <source>
        <dbReference type="EMBL" id="BDZ45830.1"/>
    </source>
</evidence>
<dbReference type="PANTHER" id="PTHR38011:SF7">
    <property type="entry name" value="2,5-DIAMINO-6-RIBOSYLAMINO-4(3H)-PYRIMIDINONE 5'-PHOSPHATE REDUCTASE"/>
    <property type="match status" value="1"/>
</dbReference>
<evidence type="ECO:0000313" key="6">
    <source>
        <dbReference type="Proteomes" id="UP001321498"/>
    </source>
</evidence>
<proteinExistence type="predicted"/>
<sequence length="192" mass="20038">MTAKWASSLDGRIAAADGTSRWITGGVSRSDVHRRRAEAGAILVGTGTVLADDPALTARADDGTLLAHQPHVVVVGRRPVPEDAALRLSPGGFRTSDGADLPALLAQLWDDGIRSVFVEGGPTLESALLKAGLVDEVVAYVAPVLLGGPRLATADLGIATMADASAMDLVSVDRLGNDVRIVARPRRQFEED</sequence>
<protein>
    <recommendedName>
        <fullName evidence="4">Bacterial bifunctional deaminase-reductase C-terminal domain-containing protein</fullName>
    </recommendedName>
</protein>
<dbReference type="EMBL" id="AP027731">
    <property type="protein sequence ID" value="BDZ45830.1"/>
    <property type="molecule type" value="Genomic_DNA"/>
</dbReference>
<dbReference type="InterPro" id="IPR050765">
    <property type="entry name" value="Riboflavin_Biosynth_HTPR"/>
</dbReference>
<keyword evidence="2" id="KW-0521">NADP</keyword>
<dbReference type="Pfam" id="PF01872">
    <property type="entry name" value="RibD_C"/>
    <property type="match status" value="1"/>
</dbReference>
<keyword evidence="3" id="KW-0560">Oxidoreductase</keyword>
<evidence type="ECO:0000256" key="3">
    <source>
        <dbReference type="ARBA" id="ARBA00023002"/>
    </source>
</evidence>
<dbReference type="InterPro" id="IPR002734">
    <property type="entry name" value="RibDG_C"/>
</dbReference>
<dbReference type="PANTHER" id="PTHR38011">
    <property type="entry name" value="DIHYDROFOLATE REDUCTASE FAMILY PROTEIN (AFU_ORTHOLOGUE AFUA_8G06820)"/>
    <property type="match status" value="1"/>
</dbReference>
<name>A0ABM8GC57_9MICO</name>
<dbReference type="Proteomes" id="UP001321498">
    <property type="component" value="Chromosome"/>
</dbReference>
<evidence type="ECO:0000256" key="2">
    <source>
        <dbReference type="ARBA" id="ARBA00022857"/>
    </source>
</evidence>
<dbReference type="Gene3D" id="3.40.430.10">
    <property type="entry name" value="Dihydrofolate Reductase, subunit A"/>
    <property type="match status" value="2"/>
</dbReference>
<accession>A0ABM8GC57</accession>
<keyword evidence="6" id="KW-1185">Reference proteome</keyword>
<evidence type="ECO:0000259" key="4">
    <source>
        <dbReference type="Pfam" id="PF01872"/>
    </source>
</evidence>
<reference evidence="6" key="1">
    <citation type="journal article" date="2019" name="Int. J. Syst. Evol. Microbiol.">
        <title>The Global Catalogue of Microorganisms (GCM) 10K type strain sequencing project: providing services to taxonomists for standard genome sequencing and annotation.</title>
        <authorList>
            <consortium name="The Broad Institute Genomics Platform"/>
            <consortium name="The Broad Institute Genome Sequencing Center for Infectious Disease"/>
            <person name="Wu L."/>
            <person name="Ma J."/>
        </authorList>
    </citation>
    <scope>NUCLEOTIDE SEQUENCE [LARGE SCALE GENOMIC DNA]</scope>
    <source>
        <strain evidence="6">NBRC 108725</strain>
    </source>
</reference>
<dbReference type="InterPro" id="IPR024072">
    <property type="entry name" value="DHFR-like_dom_sf"/>
</dbReference>
<dbReference type="SUPFAM" id="SSF53597">
    <property type="entry name" value="Dihydrofolate reductase-like"/>
    <property type="match status" value="1"/>
</dbReference>